<dbReference type="Proteomes" id="UP000501802">
    <property type="component" value="Chromosome"/>
</dbReference>
<dbReference type="Gene3D" id="2.60.120.10">
    <property type="entry name" value="Jelly Rolls"/>
    <property type="match status" value="1"/>
</dbReference>
<dbReference type="Pfam" id="PF00027">
    <property type="entry name" value="cNMP_binding"/>
    <property type="match status" value="1"/>
</dbReference>
<protein>
    <submittedName>
        <fullName evidence="2">Crp/Fnr family transcriptional regulator</fullName>
    </submittedName>
</protein>
<keyword evidence="3" id="KW-1185">Reference proteome</keyword>
<evidence type="ECO:0000259" key="1">
    <source>
        <dbReference type="Pfam" id="PF00027"/>
    </source>
</evidence>
<sequence>MLVNSLLENVRRYTALTEEEETQFCTLFTVKSLKRKETLLQAGTVCQHEYYVKSGCLRTYFLDTRGLEHNIYFAIEDWWISDLYSRTHAAPSLVNIVAVEDSELYQVSHLDLEEFMRKTPAMERFFRLSYQQSLVSQHLRSLQMLSMSGQERYVHFREQYPQLVNRIPQKHIATFLGLTPQFFNTIHSKVLRAE</sequence>
<dbReference type="RefSeq" id="WP_167218129.1">
    <property type="nucleotide sequence ID" value="NZ_CP050063.1"/>
</dbReference>
<feature type="domain" description="Cyclic nucleotide-binding" evidence="1">
    <location>
        <begin position="31"/>
        <end position="118"/>
    </location>
</feature>
<organism evidence="2 3">
    <name type="scientific">Spirosoma aureum</name>
    <dbReference type="NCBI Taxonomy" id="2692134"/>
    <lineage>
        <taxon>Bacteria</taxon>
        <taxon>Pseudomonadati</taxon>
        <taxon>Bacteroidota</taxon>
        <taxon>Cytophagia</taxon>
        <taxon>Cytophagales</taxon>
        <taxon>Cytophagaceae</taxon>
        <taxon>Spirosoma</taxon>
    </lineage>
</organism>
<dbReference type="InterPro" id="IPR018490">
    <property type="entry name" value="cNMP-bd_dom_sf"/>
</dbReference>
<dbReference type="KEGG" id="spib:G8759_34300"/>
<proteinExistence type="predicted"/>
<accession>A0A6G9AYS9</accession>
<gene>
    <name evidence="2" type="ORF">G8759_34300</name>
</gene>
<evidence type="ECO:0000313" key="2">
    <source>
        <dbReference type="EMBL" id="QIP17353.1"/>
    </source>
</evidence>
<name>A0A6G9AYS9_9BACT</name>
<dbReference type="EMBL" id="CP050063">
    <property type="protein sequence ID" value="QIP17353.1"/>
    <property type="molecule type" value="Genomic_DNA"/>
</dbReference>
<dbReference type="SUPFAM" id="SSF51206">
    <property type="entry name" value="cAMP-binding domain-like"/>
    <property type="match status" value="1"/>
</dbReference>
<reference evidence="2 3" key="1">
    <citation type="submission" date="2020-03" db="EMBL/GenBank/DDBJ databases">
        <authorList>
            <person name="Kim M.K."/>
        </authorList>
    </citation>
    <scope>NUCLEOTIDE SEQUENCE [LARGE SCALE GENOMIC DNA]</scope>
    <source>
        <strain evidence="2 3">BT328</strain>
    </source>
</reference>
<dbReference type="InterPro" id="IPR014710">
    <property type="entry name" value="RmlC-like_jellyroll"/>
</dbReference>
<evidence type="ECO:0000313" key="3">
    <source>
        <dbReference type="Proteomes" id="UP000501802"/>
    </source>
</evidence>
<dbReference type="InterPro" id="IPR000595">
    <property type="entry name" value="cNMP-bd_dom"/>
</dbReference>
<dbReference type="CDD" id="cd00038">
    <property type="entry name" value="CAP_ED"/>
    <property type="match status" value="1"/>
</dbReference>
<dbReference type="AlphaFoldDB" id="A0A6G9AYS9"/>